<dbReference type="SUPFAM" id="SSF89392">
    <property type="entry name" value="Prokaryotic lipoproteins and lipoprotein localization factors"/>
    <property type="match status" value="1"/>
</dbReference>
<reference evidence="6 7" key="1">
    <citation type="submission" date="2016-10" db="EMBL/GenBank/DDBJ databases">
        <authorList>
            <person name="Varghese N."/>
            <person name="Submissions S."/>
        </authorList>
    </citation>
    <scope>NUCLEOTIDE SEQUENCE [LARGE SCALE GENOMIC DNA]</scope>
    <source>
        <strain evidence="6 7">DSM 1361</strain>
    </source>
</reference>
<evidence type="ECO:0000256" key="4">
    <source>
        <dbReference type="ARBA" id="ARBA00022927"/>
    </source>
</evidence>
<accession>A0A662ZEJ6</accession>
<feature type="signal peptide" evidence="5">
    <location>
        <begin position="1"/>
        <end position="24"/>
    </location>
</feature>
<name>A0A662ZEJ6_9GAMM</name>
<feature type="chain" id="PRO_5024940296" evidence="5">
    <location>
        <begin position="25"/>
        <end position="228"/>
    </location>
</feature>
<dbReference type="InterPro" id="IPR004564">
    <property type="entry name" value="OM_lipoprot_carrier_LolA-like"/>
</dbReference>
<dbReference type="GO" id="GO:0015031">
    <property type="term" value="P:protein transport"/>
    <property type="evidence" value="ECO:0007669"/>
    <property type="project" value="UniProtKB-KW"/>
</dbReference>
<keyword evidence="6" id="KW-0449">Lipoprotein</keyword>
<sequence>MKVFFRSLAASAVLVSLTLHGVSAAETSSEKNESLSGGFPSSAEAAAEFFGSLKHDSVISDFEQTRFMAESERTLKSTGSMLFSSSEGLCWKMLTPFRRAWLFDDNGVTEFQADGSSKSVSGDQNGMFNSILLAVLNSGVNGRSMEVTDSFDVVSGGRGEDGISVIYLQPKDRQIAGVIYRIKLERKHDMLSGITIMEHGNSYTGMVFSGQQADSPKAAGIKDFCSFR</sequence>
<evidence type="ECO:0000256" key="3">
    <source>
        <dbReference type="ARBA" id="ARBA00022729"/>
    </source>
</evidence>
<evidence type="ECO:0000313" key="6">
    <source>
        <dbReference type="EMBL" id="SFP04975.1"/>
    </source>
</evidence>
<organism evidence="6 7">
    <name type="scientific">Ruminobacter amylophilus</name>
    <dbReference type="NCBI Taxonomy" id="867"/>
    <lineage>
        <taxon>Bacteria</taxon>
        <taxon>Pseudomonadati</taxon>
        <taxon>Pseudomonadota</taxon>
        <taxon>Gammaproteobacteria</taxon>
        <taxon>Aeromonadales</taxon>
        <taxon>Succinivibrionaceae</taxon>
        <taxon>Ruminobacter</taxon>
    </lineage>
</organism>
<gene>
    <name evidence="6" type="ORF">SAMN02910344_00313</name>
</gene>
<evidence type="ECO:0000256" key="2">
    <source>
        <dbReference type="ARBA" id="ARBA00022448"/>
    </source>
</evidence>
<dbReference type="AlphaFoldDB" id="A0A662ZEJ6"/>
<evidence type="ECO:0000256" key="1">
    <source>
        <dbReference type="ARBA" id="ARBA00011245"/>
    </source>
</evidence>
<dbReference type="Gene3D" id="2.50.20.10">
    <property type="entry name" value="Lipoprotein localisation LolA/LolB/LppX"/>
    <property type="match status" value="1"/>
</dbReference>
<evidence type="ECO:0000256" key="5">
    <source>
        <dbReference type="SAM" id="SignalP"/>
    </source>
</evidence>
<dbReference type="InterPro" id="IPR029046">
    <property type="entry name" value="LolA/LolB/LppX"/>
</dbReference>
<dbReference type="CDD" id="cd16325">
    <property type="entry name" value="LolA"/>
    <property type="match status" value="1"/>
</dbReference>
<dbReference type="EMBL" id="FOXF01000003">
    <property type="protein sequence ID" value="SFP04975.1"/>
    <property type="molecule type" value="Genomic_DNA"/>
</dbReference>
<proteinExistence type="predicted"/>
<dbReference type="RefSeq" id="WP_093140303.1">
    <property type="nucleotide sequence ID" value="NZ_FOXF01000003.1"/>
</dbReference>
<protein>
    <submittedName>
        <fullName evidence="6">Outer membrane lipoprotein carrier protein LolA</fullName>
    </submittedName>
</protein>
<keyword evidence="4" id="KW-0653">Protein transport</keyword>
<keyword evidence="7" id="KW-1185">Reference proteome</keyword>
<evidence type="ECO:0000313" key="7">
    <source>
        <dbReference type="Proteomes" id="UP000243745"/>
    </source>
</evidence>
<keyword evidence="2" id="KW-0813">Transport</keyword>
<dbReference type="Proteomes" id="UP000243745">
    <property type="component" value="Unassembled WGS sequence"/>
</dbReference>
<comment type="subunit">
    <text evidence="1">Monomer.</text>
</comment>
<dbReference type="OrthoDB" id="7025041at2"/>
<keyword evidence="3 5" id="KW-0732">Signal</keyword>